<dbReference type="PIRSF" id="PIRSF031804">
    <property type="entry name" value="UCP031804"/>
    <property type="match status" value="1"/>
</dbReference>
<dbReference type="InterPro" id="IPR010652">
    <property type="entry name" value="DUF1232"/>
</dbReference>
<protein>
    <submittedName>
        <fullName evidence="6">DUF1232 domain-containing protein</fullName>
    </submittedName>
</protein>
<sequence>MKAAESYSDAGFWAKLRAFASKAGREVVEKALCLYYAAQRPDTPVWAKTAIFGALAYFISPLDAIPDVLPGVGYTDDLGVLAAALVTVGYYINDEVKQRAGEQLRKWFGGPDSLT</sequence>
<dbReference type="Proteomes" id="UP000654304">
    <property type="component" value="Unassembled WGS sequence"/>
</dbReference>
<dbReference type="Pfam" id="PF06803">
    <property type="entry name" value="DUF1232"/>
    <property type="match status" value="1"/>
</dbReference>
<comment type="caution">
    <text evidence="6">The sequence shown here is derived from an EMBL/GenBank/DDBJ whole genome shotgun (WGS) entry which is preliminary data.</text>
</comment>
<name>A0ABR7A699_9BURK</name>
<feature type="domain" description="DUF1232" evidence="5">
    <location>
        <begin position="47"/>
        <end position="82"/>
    </location>
</feature>
<evidence type="ECO:0000256" key="1">
    <source>
        <dbReference type="ARBA" id="ARBA00004127"/>
    </source>
</evidence>
<evidence type="ECO:0000259" key="5">
    <source>
        <dbReference type="Pfam" id="PF06803"/>
    </source>
</evidence>
<dbReference type="EMBL" id="JACOGD010000006">
    <property type="protein sequence ID" value="MBC3932415.1"/>
    <property type="molecule type" value="Genomic_DNA"/>
</dbReference>
<keyword evidence="2" id="KW-0812">Transmembrane</keyword>
<keyword evidence="3" id="KW-1133">Transmembrane helix</keyword>
<gene>
    <name evidence="6" type="ORF">H8K43_12070</name>
</gene>
<accession>A0ABR7A699</accession>
<comment type="subcellular location">
    <subcellularLocation>
        <location evidence="1">Endomembrane system</location>
        <topology evidence="1">Multi-pass membrane protein</topology>
    </subcellularLocation>
</comment>
<evidence type="ECO:0000256" key="4">
    <source>
        <dbReference type="ARBA" id="ARBA00023136"/>
    </source>
</evidence>
<proteinExistence type="predicted"/>
<keyword evidence="7" id="KW-1185">Reference proteome</keyword>
<evidence type="ECO:0000313" key="7">
    <source>
        <dbReference type="Proteomes" id="UP000654304"/>
    </source>
</evidence>
<reference evidence="6 7" key="1">
    <citation type="submission" date="2020-08" db="EMBL/GenBank/DDBJ databases">
        <title>Novel species isolated from subtropical streams in China.</title>
        <authorList>
            <person name="Lu H."/>
        </authorList>
    </citation>
    <scope>NUCLEOTIDE SEQUENCE [LARGE SCALE GENOMIC DNA]</scope>
    <source>
        <strain evidence="6 7">CY22W</strain>
    </source>
</reference>
<evidence type="ECO:0000256" key="3">
    <source>
        <dbReference type="ARBA" id="ARBA00022989"/>
    </source>
</evidence>
<keyword evidence="4" id="KW-0472">Membrane</keyword>
<dbReference type="InterPro" id="IPR016983">
    <property type="entry name" value="UCP031804"/>
</dbReference>
<dbReference type="RefSeq" id="WP_186904079.1">
    <property type="nucleotide sequence ID" value="NZ_JACOGD010000006.1"/>
</dbReference>
<evidence type="ECO:0000256" key="2">
    <source>
        <dbReference type="ARBA" id="ARBA00022692"/>
    </source>
</evidence>
<evidence type="ECO:0000313" key="6">
    <source>
        <dbReference type="EMBL" id="MBC3932415.1"/>
    </source>
</evidence>
<organism evidence="6 7">
    <name type="scientific">Undibacterium curvum</name>
    <dbReference type="NCBI Taxonomy" id="2762294"/>
    <lineage>
        <taxon>Bacteria</taxon>
        <taxon>Pseudomonadati</taxon>
        <taxon>Pseudomonadota</taxon>
        <taxon>Betaproteobacteria</taxon>
        <taxon>Burkholderiales</taxon>
        <taxon>Oxalobacteraceae</taxon>
        <taxon>Undibacterium</taxon>
    </lineage>
</organism>